<reference evidence="3 4" key="1">
    <citation type="journal article" date="2020" name="Syst. Appl. Microbiol.">
        <title>Arthrospiribacter ruber gen. nov., sp. nov., a novel bacterium isolated from Arthrospira cultures.</title>
        <authorList>
            <person name="Waleron M."/>
            <person name="Misztak A."/>
            <person name="Waleron M.M."/>
            <person name="Furmaniak M."/>
            <person name="Mrozik A."/>
            <person name="Waleron K."/>
        </authorList>
    </citation>
    <scope>NUCLEOTIDE SEQUENCE [LARGE SCALE GENOMIC DNA]</scope>
    <source>
        <strain evidence="3 4">DPMB0001</strain>
    </source>
</reference>
<evidence type="ECO:0000259" key="2">
    <source>
        <dbReference type="Pfam" id="PF07978"/>
    </source>
</evidence>
<proteinExistence type="predicted"/>
<dbReference type="RefSeq" id="WP_219293307.1">
    <property type="nucleotide sequence ID" value="NZ_RPHB01000010.1"/>
</dbReference>
<dbReference type="PANTHER" id="PTHR21017">
    <property type="entry name" value="NIPSNAP-RELATED"/>
    <property type="match status" value="1"/>
</dbReference>
<protein>
    <submittedName>
        <fullName evidence="3">NIPSNAP family protein</fullName>
    </submittedName>
</protein>
<name>A0A951J208_9BACT</name>
<keyword evidence="4" id="KW-1185">Reference proteome</keyword>
<dbReference type="PANTHER" id="PTHR21017:SF17">
    <property type="entry name" value="PROTEIN NIPSNAP"/>
    <property type="match status" value="1"/>
</dbReference>
<organism evidence="3 4">
    <name type="scientific">Arthrospiribacter ruber</name>
    <dbReference type="NCBI Taxonomy" id="2487934"/>
    <lineage>
        <taxon>Bacteria</taxon>
        <taxon>Pseudomonadati</taxon>
        <taxon>Bacteroidota</taxon>
        <taxon>Cytophagia</taxon>
        <taxon>Cytophagales</taxon>
        <taxon>Cyclobacteriaceae</taxon>
        <taxon>Arthrospiribacter</taxon>
    </lineage>
</organism>
<feature type="chain" id="PRO_5037015745" evidence="1">
    <location>
        <begin position="20"/>
        <end position="247"/>
    </location>
</feature>
<feature type="signal peptide" evidence="1">
    <location>
        <begin position="1"/>
        <end position="19"/>
    </location>
</feature>
<comment type="caution">
    <text evidence="3">The sequence shown here is derived from an EMBL/GenBank/DDBJ whole genome shotgun (WGS) entry which is preliminary data.</text>
</comment>
<accession>A0A951J208</accession>
<gene>
    <name evidence="3" type="ORF">EGN73_19025</name>
</gene>
<dbReference type="InterPro" id="IPR051557">
    <property type="entry name" value="NipSnap_domain"/>
</dbReference>
<dbReference type="Pfam" id="PF07978">
    <property type="entry name" value="NIPSNAP"/>
    <property type="match status" value="2"/>
</dbReference>
<evidence type="ECO:0000313" key="4">
    <source>
        <dbReference type="Proteomes" id="UP000727490"/>
    </source>
</evidence>
<evidence type="ECO:0000313" key="3">
    <source>
        <dbReference type="EMBL" id="MBW3469891.1"/>
    </source>
</evidence>
<keyword evidence="1" id="KW-0732">Signal</keyword>
<feature type="domain" description="NIPSNAP" evidence="2">
    <location>
        <begin position="141"/>
        <end position="245"/>
    </location>
</feature>
<dbReference type="Proteomes" id="UP000727490">
    <property type="component" value="Unassembled WGS sequence"/>
</dbReference>
<dbReference type="AlphaFoldDB" id="A0A951J208"/>
<dbReference type="InterPro" id="IPR012577">
    <property type="entry name" value="NIPSNAP"/>
</dbReference>
<dbReference type="EMBL" id="RPHB01000010">
    <property type="protein sequence ID" value="MBW3469891.1"/>
    <property type="molecule type" value="Genomic_DNA"/>
</dbReference>
<feature type="domain" description="NIPSNAP" evidence="2">
    <location>
        <begin position="25"/>
        <end position="119"/>
    </location>
</feature>
<evidence type="ECO:0000256" key="1">
    <source>
        <dbReference type="SAM" id="SignalP"/>
    </source>
</evidence>
<sequence>MKKSLFIITAIMCSLFCHAQESQFFEMRQYTVHEGKMQDLVDRFENHTLKLFEKHGIENVAYFLPLGDNPEYLTFILGYPDRAARDASWASFGSDPEWNQAREASEENGPLVAKVTQTFMNIDKELSPQGVLMLPESGKVFELRTYYMLPGKVENIHKRFRDHTRKLFENHGMTNIAYWYTDEKEGNQSRLVYLLAHDSEEAGKKSFSEFGKDPEWVKVRDDSEKDGKIVEKIESVYFKPLGFSPLK</sequence>